<proteinExistence type="predicted"/>
<name>A0A0P1AGU1_PLAHL</name>
<dbReference type="GeneID" id="59053095"/>
<evidence type="ECO:0000313" key="1">
    <source>
        <dbReference type="EMBL" id="CEG40114.1"/>
    </source>
</evidence>
<organism evidence="1 2">
    <name type="scientific">Plasmopara halstedii</name>
    <name type="common">Downy mildew of sunflower</name>
    <dbReference type="NCBI Taxonomy" id="4781"/>
    <lineage>
        <taxon>Eukaryota</taxon>
        <taxon>Sar</taxon>
        <taxon>Stramenopiles</taxon>
        <taxon>Oomycota</taxon>
        <taxon>Peronosporomycetes</taxon>
        <taxon>Peronosporales</taxon>
        <taxon>Peronosporaceae</taxon>
        <taxon>Plasmopara</taxon>
    </lineage>
</organism>
<accession>A0A0P1AGU1</accession>
<keyword evidence="2" id="KW-1185">Reference proteome</keyword>
<reference evidence="2" key="1">
    <citation type="submission" date="2014-09" db="EMBL/GenBank/DDBJ databases">
        <authorList>
            <person name="Sharma Rahul"/>
            <person name="Thines Marco"/>
        </authorList>
    </citation>
    <scope>NUCLEOTIDE SEQUENCE [LARGE SCALE GENOMIC DNA]</scope>
</reference>
<dbReference type="EMBL" id="CCYD01000468">
    <property type="protein sequence ID" value="CEG40114.1"/>
    <property type="molecule type" value="Genomic_DNA"/>
</dbReference>
<protein>
    <submittedName>
        <fullName evidence="1">Uncharacterized protein</fullName>
    </submittedName>
</protein>
<dbReference type="AlphaFoldDB" id="A0A0P1AGU1"/>
<dbReference type="RefSeq" id="XP_036263131.1">
    <property type="nucleotide sequence ID" value="XM_036407427.1"/>
</dbReference>
<sequence length="64" mass="7295">MTKSNRSIIYEDGANAEMTTTPWLHTVKSCIYVNYTIADQSCTEKNGNFNVYVNNMIHAYVKLS</sequence>
<dbReference type="Proteomes" id="UP000054928">
    <property type="component" value="Unassembled WGS sequence"/>
</dbReference>
<evidence type="ECO:0000313" key="2">
    <source>
        <dbReference type="Proteomes" id="UP000054928"/>
    </source>
</evidence>